<evidence type="ECO:0000256" key="1">
    <source>
        <dbReference type="ARBA" id="ARBA00001935"/>
    </source>
</evidence>
<evidence type="ECO:0000259" key="26">
    <source>
        <dbReference type="PROSITE" id="PS50855"/>
    </source>
</evidence>
<dbReference type="GO" id="GO:0045277">
    <property type="term" value="C:respiratory chain complex IV"/>
    <property type="evidence" value="ECO:0007669"/>
    <property type="project" value="InterPro"/>
</dbReference>
<dbReference type="EC" id="7.1.1.9" evidence="7 24"/>
<feature type="transmembrane region" description="Helical" evidence="25">
    <location>
        <begin position="181"/>
        <end position="208"/>
    </location>
</feature>
<dbReference type="EMBL" id="MW619697">
    <property type="protein sequence ID" value="UPL65947.1"/>
    <property type="molecule type" value="Genomic_DNA"/>
</dbReference>
<evidence type="ECO:0000256" key="2">
    <source>
        <dbReference type="ARBA" id="ARBA00001971"/>
    </source>
</evidence>
<evidence type="ECO:0000256" key="23">
    <source>
        <dbReference type="ARBA" id="ARBA00049512"/>
    </source>
</evidence>
<evidence type="ECO:0000256" key="22">
    <source>
        <dbReference type="ARBA" id="ARBA00023136"/>
    </source>
</evidence>
<evidence type="ECO:0000256" key="21">
    <source>
        <dbReference type="ARBA" id="ARBA00023128"/>
    </source>
</evidence>
<dbReference type="InterPro" id="IPR033944">
    <property type="entry name" value="Cyt_c_oxase_su1_dom"/>
</dbReference>
<evidence type="ECO:0000256" key="18">
    <source>
        <dbReference type="ARBA" id="ARBA00022989"/>
    </source>
</evidence>
<feature type="transmembrane region" description="Helical" evidence="25">
    <location>
        <begin position="146"/>
        <end position="169"/>
    </location>
</feature>
<reference evidence="27" key="1">
    <citation type="journal article" date="2022" name="Cladistics">
        <title>Diversification of the phytophagous lineages of true bugs (Insecta: Hemiptera: Heteroptera) shortly after that of the flowering plants.</title>
        <authorList>
            <person name="Ye F."/>
            <person name="Kment P."/>
            <person name="Redei D."/>
            <person name="Luo J.Y."/>
            <person name="Wang Y.H."/>
            <person name="Kuechler S.M."/>
            <person name="Zhang W.W."/>
            <person name="Chen P.P."/>
            <person name="Wu H.Y."/>
            <person name="Wu Y.Z."/>
            <person name="Sun X.Y."/>
            <person name="Ding L."/>
            <person name="Wang Y.R."/>
            <person name="Xie Q."/>
        </authorList>
    </citation>
    <scope>NUCLEOTIDE SEQUENCE</scope>
</reference>
<accession>A0A8T9ZXY5</accession>
<feature type="transmembrane region" description="Helical" evidence="25">
    <location>
        <begin position="55"/>
        <end position="81"/>
    </location>
</feature>
<feature type="transmembrane region" description="Helical" evidence="25">
    <location>
        <begin position="448"/>
        <end position="471"/>
    </location>
</feature>
<dbReference type="GO" id="GO:0006123">
    <property type="term" value="P:mitochondrial electron transport, cytochrome c to oxygen"/>
    <property type="evidence" value="ECO:0007669"/>
    <property type="project" value="TreeGrafter"/>
</dbReference>
<evidence type="ECO:0000256" key="13">
    <source>
        <dbReference type="ARBA" id="ARBA00022723"/>
    </source>
</evidence>
<keyword evidence="20 24" id="KW-0186">Copper</keyword>
<evidence type="ECO:0000256" key="5">
    <source>
        <dbReference type="ARBA" id="ARBA00009578"/>
    </source>
</evidence>
<dbReference type="SUPFAM" id="SSF81442">
    <property type="entry name" value="Cytochrome c oxidase subunit I-like"/>
    <property type="match status" value="1"/>
</dbReference>
<comment type="subcellular location">
    <subcellularLocation>
        <location evidence="3 24">Mitochondrion inner membrane</location>
        <topology evidence="3 24">Multi-pass membrane protein</topology>
    </subcellularLocation>
</comment>
<evidence type="ECO:0000256" key="16">
    <source>
        <dbReference type="ARBA" id="ARBA00022967"/>
    </source>
</evidence>
<comment type="cofactor">
    <cofactor evidence="1">
        <name>Cu cation</name>
        <dbReference type="ChEBI" id="CHEBI:23378"/>
    </cofactor>
</comment>
<feature type="transmembrane region" description="Helical" evidence="25">
    <location>
        <begin position="270"/>
        <end position="289"/>
    </location>
</feature>
<dbReference type="GO" id="GO:0004129">
    <property type="term" value="F:cytochrome-c oxidase activity"/>
    <property type="evidence" value="ECO:0007669"/>
    <property type="project" value="UniProtKB-EC"/>
</dbReference>
<feature type="transmembrane region" description="Helical" evidence="25">
    <location>
        <begin position="301"/>
        <end position="324"/>
    </location>
</feature>
<evidence type="ECO:0000256" key="11">
    <source>
        <dbReference type="ARBA" id="ARBA00022660"/>
    </source>
</evidence>
<comment type="catalytic activity">
    <reaction evidence="23">
        <text>4 Fe(II)-[cytochrome c] + O2 + 8 H(+)(in) = 4 Fe(III)-[cytochrome c] + 2 H2O + 4 H(+)(out)</text>
        <dbReference type="Rhea" id="RHEA:11436"/>
        <dbReference type="Rhea" id="RHEA-COMP:10350"/>
        <dbReference type="Rhea" id="RHEA-COMP:14399"/>
        <dbReference type="ChEBI" id="CHEBI:15377"/>
        <dbReference type="ChEBI" id="CHEBI:15378"/>
        <dbReference type="ChEBI" id="CHEBI:15379"/>
        <dbReference type="ChEBI" id="CHEBI:29033"/>
        <dbReference type="ChEBI" id="CHEBI:29034"/>
        <dbReference type="EC" id="7.1.1.9"/>
    </reaction>
    <physiologicalReaction direction="left-to-right" evidence="23">
        <dbReference type="Rhea" id="RHEA:11437"/>
    </physiologicalReaction>
</comment>
<evidence type="ECO:0000256" key="19">
    <source>
        <dbReference type="ARBA" id="ARBA00023004"/>
    </source>
</evidence>
<evidence type="ECO:0000256" key="6">
    <source>
        <dbReference type="ARBA" id="ARBA00011164"/>
    </source>
</evidence>
<dbReference type="PANTHER" id="PTHR10422">
    <property type="entry name" value="CYTOCHROME C OXIDASE SUBUNIT 1"/>
    <property type="match status" value="1"/>
</dbReference>
<dbReference type="PROSITE" id="PS50855">
    <property type="entry name" value="COX1"/>
    <property type="match status" value="1"/>
</dbReference>
<organism evidence="27">
    <name type="scientific">Mystilus priamus</name>
    <dbReference type="NCBI Taxonomy" id="2813419"/>
    <lineage>
        <taxon>Eukaryota</taxon>
        <taxon>Metazoa</taxon>
        <taxon>Ecdysozoa</taxon>
        <taxon>Arthropoda</taxon>
        <taxon>Hexapoda</taxon>
        <taxon>Insecta</taxon>
        <taxon>Pterygota</taxon>
        <taxon>Neoptera</taxon>
        <taxon>Paraneoptera</taxon>
        <taxon>Hemiptera</taxon>
        <taxon>Heteroptera</taxon>
        <taxon>Panheteroptera</taxon>
        <taxon>Cimicomorpha</taxon>
        <taxon>Miridae</taxon>
        <taxon>Mecistoscelini</taxon>
        <taxon>Mystilus</taxon>
    </lineage>
</organism>
<evidence type="ECO:0000256" key="10">
    <source>
        <dbReference type="ARBA" id="ARBA00022617"/>
    </source>
</evidence>
<feature type="transmembrane region" description="Helical" evidence="25">
    <location>
        <begin position="228"/>
        <end position="249"/>
    </location>
</feature>
<dbReference type="InterPro" id="IPR036927">
    <property type="entry name" value="Cyt_c_oxase-like_su1_sf"/>
</dbReference>
<feature type="transmembrane region" description="Helical" evidence="25">
    <location>
        <begin position="410"/>
        <end position="428"/>
    </location>
</feature>
<keyword evidence="15" id="KW-0460">Magnesium</keyword>
<keyword evidence="9 24" id="KW-0813">Transport</keyword>
<dbReference type="PROSITE" id="PS00077">
    <property type="entry name" value="COX1_CUB"/>
    <property type="match status" value="1"/>
</dbReference>
<geneLocation type="mitochondrion" evidence="27"/>
<evidence type="ECO:0000256" key="20">
    <source>
        <dbReference type="ARBA" id="ARBA00023008"/>
    </source>
</evidence>
<dbReference type="InterPro" id="IPR023616">
    <property type="entry name" value="Cyt_c_oxase-like_su1_dom"/>
</dbReference>
<comment type="pathway">
    <text evidence="4 24">Energy metabolism; oxidative phosphorylation.</text>
</comment>
<dbReference type="FunFam" id="1.20.210.10:FF:000001">
    <property type="entry name" value="Cytochrome c oxidase subunit 1"/>
    <property type="match status" value="1"/>
</dbReference>
<keyword evidence="21 24" id="KW-0496">Mitochondrion</keyword>
<sequence length="511" mass="57029">MNKWLFSTNHKDIGTLYFMLGLWAGMMGMSLSWIIRVELGMPGSFIGDDQTYNVVVTAHAFIMIFFMVMPIMIGGFGNWLVPLMIGAPDMAFPRMNNMSFWLLPPALTLLTMSSMIENGAGTGWTVYPPLSNNIAHNGASVDLTIFSLHLAGISSILGAVNFISTIINMRPMGMKLEKIPLFVWSVGITALLLLLSLPVLAGAITMLLTDRNFNTSFFDPAGGGDPILYQHLFWFFGHPEVYILILPGFGMISHIISQESGKNETFGSLGMIYAMMAIGLLGFIVWAHHMFTVGMDVDTRAYFTSATMIIAVPTGIKIFSWLATIYGTNMNYSPSMLWSMGFVFLFTMGGLTGIILANSSIDIVLHDTYYVVAHFHYVLSMGAVFAIIGSFIQWYPLFTGLTLNPKWLKIQFLTMFIGVNMTFFPQHFLGLSGMPRRYSDYPDSFTTWNVVSTIGSSVSLMSVMLLMMIIWESMVTKRTVIFQKNMPNNIEWMQNTPPAEHSYSELPIIVN</sequence>
<keyword evidence="18 25" id="KW-1133">Transmembrane helix</keyword>
<dbReference type="GO" id="GO:0005743">
    <property type="term" value="C:mitochondrial inner membrane"/>
    <property type="evidence" value="ECO:0007669"/>
    <property type="project" value="UniProtKB-SubCell"/>
</dbReference>
<feature type="domain" description="Cytochrome oxidase subunit I profile" evidence="26">
    <location>
        <begin position="1"/>
        <end position="510"/>
    </location>
</feature>
<keyword evidence="11 24" id="KW-0679">Respiratory chain</keyword>
<dbReference type="GO" id="GO:0046872">
    <property type="term" value="F:metal ion binding"/>
    <property type="evidence" value="ECO:0007669"/>
    <property type="project" value="UniProtKB-KW"/>
</dbReference>
<feature type="transmembrane region" description="Helical" evidence="25">
    <location>
        <begin position="16"/>
        <end position="35"/>
    </location>
</feature>
<evidence type="ECO:0000256" key="4">
    <source>
        <dbReference type="ARBA" id="ARBA00004673"/>
    </source>
</evidence>
<keyword evidence="17 24" id="KW-0249">Electron transport</keyword>
<feature type="transmembrane region" description="Helical" evidence="25">
    <location>
        <begin position="102"/>
        <end position="126"/>
    </location>
</feature>
<comment type="function">
    <text evidence="24">Component of the cytochrome c oxidase, the last enzyme in the mitochondrial electron transport chain which drives oxidative phosphorylation. The respiratory chain contains 3 multisubunit complexes succinate dehydrogenase (complex II, CII), ubiquinol-cytochrome c oxidoreductase (cytochrome b-c1 complex, complex III, CIII) and cytochrome c oxidase (complex IV, CIV), that cooperate to transfer electrons derived from NADH and succinate to molecular oxygen, creating an electrochemical gradient over the inner membrane that drives transmembrane transport and the ATP synthase. Cytochrome c oxidase is the component of the respiratory chain that catalyzes the reduction of oxygen to water. Electrons originating from reduced cytochrome c in the intermembrane space (IMS) are transferred via the dinuclear copper A center (CU(A)) of subunit 2 and heme A of subunit 1 to the active site in subunit 1, a binuclear center (BNC) formed by heme A3 and copper B (CU(B)). The BNC reduces molecular oxygen to 2 water molecules using 4 electrons from cytochrome c in the IMS and 4 protons from the mitochondrial matrix.</text>
</comment>
<dbReference type="InterPro" id="IPR023615">
    <property type="entry name" value="Cyt_c_Oxase_su1_BS"/>
</dbReference>
<evidence type="ECO:0000256" key="24">
    <source>
        <dbReference type="RuleBase" id="RU000369"/>
    </source>
</evidence>
<comment type="subunit">
    <text evidence="6">Component of the cytochrome c oxidase (complex IV, CIV), a multisubunit enzyme composed of a catalytic core of 3 subunits and several supernumerary subunits. The complex exists as a monomer or a dimer and forms supercomplexes (SCs) in the inner mitochondrial membrane with ubiquinol-cytochrome c oxidoreductase (cytochrome b-c1 complex, complex III, CIII).</text>
</comment>
<evidence type="ECO:0000256" key="25">
    <source>
        <dbReference type="SAM" id="Phobius"/>
    </source>
</evidence>
<evidence type="ECO:0000256" key="12">
    <source>
        <dbReference type="ARBA" id="ARBA00022692"/>
    </source>
</evidence>
<dbReference type="GO" id="GO:0020037">
    <property type="term" value="F:heme binding"/>
    <property type="evidence" value="ECO:0007669"/>
    <property type="project" value="InterPro"/>
</dbReference>
<keyword evidence="12 24" id="KW-0812">Transmembrane</keyword>
<evidence type="ECO:0000256" key="17">
    <source>
        <dbReference type="ARBA" id="ARBA00022982"/>
    </source>
</evidence>
<evidence type="ECO:0000256" key="3">
    <source>
        <dbReference type="ARBA" id="ARBA00004448"/>
    </source>
</evidence>
<dbReference type="Gene3D" id="1.20.210.10">
    <property type="entry name" value="Cytochrome c oxidase-like, subunit I domain"/>
    <property type="match status" value="1"/>
</dbReference>
<feature type="transmembrane region" description="Helical" evidence="25">
    <location>
        <begin position="377"/>
        <end position="398"/>
    </location>
</feature>
<dbReference type="PANTHER" id="PTHR10422:SF18">
    <property type="entry name" value="CYTOCHROME C OXIDASE SUBUNIT 1"/>
    <property type="match status" value="1"/>
</dbReference>
<proteinExistence type="inferred from homology"/>
<dbReference type="InterPro" id="IPR000883">
    <property type="entry name" value="Cyt_C_Oxase_1"/>
</dbReference>
<evidence type="ECO:0000256" key="8">
    <source>
        <dbReference type="ARBA" id="ARBA00015947"/>
    </source>
</evidence>
<keyword evidence="16" id="KW-1278">Translocase</keyword>
<feature type="transmembrane region" description="Helical" evidence="25">
    <location>
        <begin position="336"/>
        <end position="357"/>
    </location>
</feature>
<evidence type="ECO:0000256" key="9">
    <source>
        <dbReference type="ARBA" id="ARBA00022448"/>
    </source>
</evidence>
<dbReference type="AlphaFoldDB" id="A0A8T9ZXY5"/>
<keyword evidence="19 24" id="KW-0408">Iron</keyword>
<protein>
    <recommendedName>
        <fullName evidence="8 24">Cytochrome c oxidase subunit 1</fullName>
        <ecNumber evidence="7 24">7.1.1.9</ecNumber>
    </recommendedName>
</protein>
<evidence type="ECO:0000256" key="14">
    <source>
        <dbReference type="ARBA" id="ARBA00022792"/>
    </source>
</evidence>
<comment type="cofactor">
    <cofactor evidence="2">
        <name>heme</name>
        <dbReference type="ChEBI" id="CHEBI:30413"/>
    </cofactor>
</comment>
<comment type="similarity">
    <text evidence="5 24">Belongs to the heme-copper respiratory oxidase family.</text>
</comment>
<keyword evidence="13 24" id="KW-0479">Metal-binding</keyword>
<dbReference type="Pfam" id="PF00115">
    <property type="entry name" value="COX1"/>
    <property type="match status" value="1"/>
</dbReference>
<dbReference type="PRINTS" id="PR01165">
    <property type="entry name" value="CYCOXIDASEI"/>
</dbReference>
<dbReference type="GO" id="GO:0015990">
    <property type="term" value="P:electron transport coupled proton transport"/>
    <property type="evidence" value="ECO:0007669"/>
    <property type="project" value="TreeGrafter"/>
</dbReference>
<keyword evidence="22 24" id="KW-0472">Membrane</keyword>
<name>A0A8T9ZXY5_9HEMI</name>
<keyword evidence="10 24" id="KW-0349">Heme</keyword>
<dbReference type="CDD" id="cd01663">
    <property type="entry name" value="Cyt_c_Oxidase_I"/>
    <property type="match status" value="1"/>
</dbReference>
<keyword evidence="14 24" id="KW-0999">Mitochondrion inner membrane</keyword>
<evidence type="ECO:0000313" key="27">
    <source>
        <dbReference type="EMBL" id="UPL65947.1"/>
    </source>
</evidence>
<evidence type="ECO:0000256" key="7">
    <source>
        <dbReference type="ARBA" id="ARBA00012949"/>
    </source>
</evidence>
<evidence type="ECO:0000256" key="15">
    <source>
        <dbReference type="ARBA" id="ARBA00022842"/>
    </source>
</evidence>